<evidence type="ECO:0008006" key="3">
    <source>
        <dbReference type="Google" id="ProtNLM"/>
    </source>
</evidence>
<name>A0A9E2F0M4_PSYF1</name>
<protein>
    <recommendedName>
        <fullName evidence="3">Phospholipase C</fullName>
    </recommendedName>
</protein>
<dbReference type="InterPro" id="IPR008947">
    <property type="entry name" value="PLipase_C/P1_nuclease_dom_sf"/>
</dbReference>
<gene>
    <name evidence="1" type="ORF">DDT42_00365</name>
</gene>
<organism evidence="1 2">
    <name type="scientific">Psychracetigena formicireducens</name>
    <dbReference type="NCBI Taxonomy" id="2986056"/>
    <lineage>
        <taxon>Bacteria</taxon>
        <taxon>Bacillati</taxon>
        <taxon>Candidatus Lithacetigenota</taxon>
        <taxon>Candidatus Psychracetigena</taxon>
    </lineage>
</organism>
<dbReference type="SUPFAM" id="SSF48537">
    <property type="entry name" value="Phospholipase C/P1 nuclease"/>
    <property type="match status" value="1"/>
</dbReference>
<evidence type="ECO:0000313" key="1">
    <source>
        <dbReference type="EMBL" id="MBT9144524.1"/>
    </source>
</evidence>
<dbReference type="EMBL" id="QLTW01000010">
    <property type="protein sequence ID" value="MBT9144524.1"/>
    <property type="molecule type" value="Genomic_DNA"/>
</dbReference>
<dbReference type="Gene3D" id="1.10.575.10">
    <property type="entry name" value="P1 Nuclease"/>
    <property type="match status" value="1"/>
</dbReference>
<comment type="caution">
    <text evidence="1">The sequence shown here is derived from an EMBL/GenBank/DDBJ whole genome shotgun (WGS) entry which is preliminary data.</text>
</comment>
<proteinExistence type="predicted"/>
<evidence type="ECO:0000313" key="2">
    <source>
        <dbReference type="Proteomes" id="UP000811545"/>
    </source>
</evidence>
<reference evidence="1 2" key="1">
    <citation type="journal article" date="2021" name="bioRxiv">
        <title>Unique metabolic strategies in Hadean analogues reveal hints for primordial physiology.</title>
        <authorList>
            <person name="Nobu M.K."/>
            <person name="Nakai R."/>
            <person name="Tamazawa S."/>
            <person name="Mori H."/>
            <person name="Toyoda A."/>
            <person name="Ijiri A."/>
            <person name="Suzuki S."/>
            <person name="Kurokawa K."/>
            <person name="Kamagata Y."/>
            <person name="Tamaki H."/>
        </authorList>
    </citation>
    <scope>NUCLEOTIDE SEQUENCE [LARGE SCALE GENOMIC DNA]</scope>
    <source>
        <strain evidence="1">BS525</strain>
    </source>
</reference>
<dbReference type="GO" id="GO:0016788">
    <property type="term" value="F:hydrolase activity, acting on ester bonds"/>
    <property type="evidence" value="ECO:0007669"/>
    <property type="project" value="InterPro"/>
</dbReference>
<dbReference type="AlphaFoldDB" id="A0A9E2F0M4"/>
<dbReference type="Proteomes" id="UP000811545">
    <property type="component" value="Unassembled WGS sequence"/>
</dbReference>
<accession>A0A9E2F0M4</accession>
<sequence>MKKTVLVLVLGFIMLLPTNVFGWSEHGLMTAQVIGSLSWVKDYNNITITPYTYHKYDNSVYNEKFIIKYLEGSVGDKTDALTILSIYSDEPDWDMDTDLNLSRFQILTGNSQGYRHQRYVAFGGLLRAGVAHKRVQHFYNLSRIAFKNNDAYWGFRFLARSLHFLQDLTQPQHALPAPNNIIIREIIDIRSFTIMCVNHHLTLEDYYQTTQIKNGNEEYIKTLREAKPARIRNPYKSAIIASRRARRLIGNLWNRMENFFGREISAKSRFNITQDELQLLLTNPAKQEARVKLDQTVLTALNLFSSYSKGLVEFARRDIKF</sequence>